<evidence type="ECO:0000313" key="2">
    <source>
        <dbReference type="EMBL" id="RZH69336.1"/>
    </source>
</evidence>
<dbReference type="STRING" id="222984.GCA_000731985_02750"/>
<evidence type="ECO:0000256" key="1">
    <source>
        <dbReference type="SAM" id="MobiDB-lite"/>
    </source>
</evidence>
<feature type="region of interest" description="Disordered" evidence="1">
    <location>
        <begin position="31"/>
        <end position="59"/>
    </location>
</feature>
<comment type="caution">
    <text evidence="2">The sequence shown here is derived from an EMBL/GenBank/DDBJ whole genome shotgun (WGS) entry which is preliminary data.</text>
</comment>
<name>A0A482Y698_9EURY</name>
<dbReference type="EMBL" id="SHMR01000001">
    <property type="protein sequence ID" value="RZH69336.1"/>
    <property type="molecule type" value="Genomic_DNA"/>
</dbReference>
<evidence type="ECO:0000313" key="3">
    <source>
        <dbReference type="Proteomes" id="UP000292704"/>
    </source>
</evidence>
<gene>
    <name evidence="2" type="ORF">ELS17_07895</name>
</gene>
<proteinExistence type="predicted"/>
<dbReference type="OrthoDB" id="242611at2157"/>
<organism evidence="2 3">
    <name type="scientific">Natrinema altunense</name>
    <dbReference type="NCBI Taxonomy" id="222984"/>
    <lineage>
        <taxon>Archaea</taxon>
        <taxon>Methanobacteriati</taxon>
        <taxon>Methanobacteriota</taxon>
        <taxon>Stenosarchaea group</taxon>
        <taxon>Halobacteria</taxon>
        <taxon>Halobacteriales</taxon>
        <taxon>Natrialbaceae</taxon>
        <taxon>Natrinema</taxon>
    </lineage>
</organism>
<sequence length="305" mass="35201">MKASISAEDREYVGLDVVDNNGETHDLTLEKEGGEIKYHEQDGYPDHPDERTHSEGEHVSHARRYAQYYVDQETEHDTLPWDIDAERFETVRQALQELSIEDIETHFSELLEQSLSHYADDPDVDIGNTTRPQSLPAEMIGGDDAVMYKQEIYLDEDDRIEATSGIGIMYYVARGDRTTVWHGDAPDREPDARVEVFPAPLVDPAPFRDYLVYNLRCQIRDCYLMMGMEPPEAYKVLGHGQYRFTGKYDSFELYPPYYDFSAEIPGYSHEFRPDLPITWDELGSIVSSEREQSLFDQIKGSLFSR</sequence>
<accession>A0A482Y698</accession>
<protein>
    <submittedName>
        <fullName evidence="2">Uncharacterized protein</fullName>
    </submittedName>
</protein>
<dbReference type="RefSeq" id="WP_130170196.1">
    <property type="nucleotide sequence ID" value="NZ_SHMR01000001.1"/>
</dbReference>
<dbReference type="Proteomes" id="UP000292704">
    <property type="component" value="Unassembled WGS sequence"/>
</dbReference>
<dbReference type="InterPro" id="IPR058264">
    <property type="entry name" value="DUF7958"/>
</dbReference>
<dbReference type="Pfam" id="PF25858">
    <property type="entry name" value="DUF7958"/>
    <property type="match status" value="1"/>
</dbReference>
<reference evidence="2 3" key="1">
    <citation type="submission" date="2019-02" db="EMBL/GenBank/DDBJ databases">
        <title>Genome analysis provides insights into bioremediation potentialities and Haloocin production by Natrinema altunense strain 4.1R isolated from Chott Douz in Tunisian desert.</title>
        <authorList>
            <person name="Najjari A."/>
            <person name="Youssef N."/>
            <person name="Ben Dhia O."/>
            <person name="Ferjani R."/>
            <person name="El Hidri D."/>
            <person name="Ouzari H.I."/>
            <person name="Cherif A."/>
        </authorList>
    </citation>
    <scope>NUCLEOTIDE SEQUENCE [LARGE SCALE GENOMIC DNA]</scope>
    <source>
        <strain evidence="2 3">4.1R</strain>
    </source>
</reference>
<dbReference type="AlphaFoldDB" id="A0A482Y698"/>